<feature type="region of interest" description="Disordered" evidence="4">
    <location>
        <begin position="78"/>
        <end position="100"/>
    </location>
</feature>
<dbReference type="InterPro" id="IPR002150">
    <property type="entry name" value="Ribosomal_bL31"/>
</dbReference>
<gene>
    <name evidence="5" type="ORF">A2832_01455</name>
</gene>
<dbReference type="GO" id="GO:0003735">
    <property type="term" value="F:structural constituent of ribosome"/>
    <property type="evidence" value="ECO:0007669"/>
    <property type="project" value="InterPro"/>
</dbReference>
<reference evidence="5 6" key="1">
    <citation type="journal article" date="2016" name="Nat. Commun.">
        <title>Thousands of microbial genomes shed light on interconnected biogeochemical processes in an aquifer system.</title>
        <authorList>
            <person name="Anantharaman K."/>
            <person name="Brown C.T."/>
            <person name="Hug L.A."/>
            <person name="Sharon I."/>
            <person name="Castelle C.J."/>
            <person name="Probst A.J."/>
            <person name="Thomas B.C."/>
            <person name="Singh A."/>
            <person name="Wilkins M.J."/>
            <person name="Karaoz U."/>
            <person name="Brodie E.L."/>
            <person name="Williams K.H."/>
            <person name="Hubbard S.S."/>
            <person name="Banfield J.F."/>
        </authorList>
    </citation>
    <scope>NUCLEOTIDE SEQUENCE [LARGE SCALE GENOMIC DNA]</scope>
</reference>
<organism evidence="5 6">
    <name type="scientific">Candidatus Zambryskibacteria bacterium RIFCSPHIGHO2_01_FULL_44_22b</name>
    <dbReference type="NCBI Taxonomy" id="1802737"/>
    <lineage>
        <taxon>Bacteria</taxon>
        <taxon>Candidatus Zambryskiibacteriota</taxon>
    </lineage>
</organism>
<evidence type="ECO:0000256" key="1">
    <source>
        <dbReference type="ARBA" id="ARBA00022980"/>
    </source>
</evidence>
<dbReference type="STRING" id="1802737.A2832_01455"/>
<dbReference type="InterPro" id="IPR042105">
    <property type="entry name" value="Ribosomal_bL31_sf"/>
</dbReference>
<dbReference type="Gene3D" id="4.10.830.30">
    <property type="entry name" value="Ribosomal protein L31"/>
    <property type="match status" value="1"/>
</dbReference>
<dbReference type="PROSITE" id="PS01143">
    <property type="entry name" value="RIBOSOMAL_L31"/>
    <property type="match status" value="1"/>
</dbReference>
<evidence type="ECO:0000256" key="2">
    <source>
        <dbReference type="ARBA" id="ARBA00023274"/>
    </source>
</evidence>
<dbReference type="Proteomes" id="UP000178538">
    <property type="component" value="Unassembled WGS sequence"/>
</dbReference>
<dbReference type="PANTHER" id="PTHR33280">
    <property type="entry name" value="50S RIBOSOMAL PROTEIN L31, CHLOROPLASTIC"/>
    <property type="match status" value="1"/>
</dbReference>
<dbReference type="NCBIfam" id="TIGR00105">
    <property type="entry name" value="L31"/>
    <property type="match status" value="1"/>
</dbReference>
<dbReference type="Pfam" id="PF01197">
    <property type="entry name" value="Ribosomal_L31"/>
    <property type="match status" value="1"/>
</dbReference>
<sequence>MKKDIHPKDYRPVLFIDNSSGAEFIIPSTVVTKETAKSKLDKKNKNEYPVFRVEISSASHPFYTGEAKTLDTAGRVERFKQKRAKANPTSHKATRGKGNK</sequence>
<keyword evidence="1 3" id="KW-0689">Ribosomal protein</keyword>
<comment type="similarity">
    <text evidence="3">Belongs to the bacterial ribosomal protein bL31 family.</text>
</comment>
<dbReference type="EMBL" id="MHVG01000001">
    <property type="protein sequence ID" value="OHA91699.1"/>
    <property type="molecule type" value="Genomic_DNA"/>
</dbReference>
<dbReference type="PANTHER" id="PTHR33280:SF1">
    <property type="entry name" value="LARGE RIBOSOMAL SUBUNIT PROTEIN BL31C"/>
    <property type="match status" value="1"/>
</dbReference>
<dbReference type="GO" id="GO:1990904">
    <property type="term" value="C:ribonucleoprotein complex"/>
    <property type="evidence" value="ECO:0007669"/>
    <property type="project" value="UniProtKB-KW"/>
</dbReference>
<keyword evidence="2 3" id="KW-0687">Ribonucleoprotein</keyword>
<dbReference type="SUPFAM" id="SSF143800">
    <property type="entry name" value="L28p-like"/>
    <property type="match status" value="1"/>
</dbReference>
<evidence type="ECO:0000256" key="3">
    <source>
        <dbReference type="RuleBase" id="RU000564"/>
    </source>
</evidence>
<dbReference type="AlphaFoldDB" id="A0A1G2T4F9"/>
<dbReference type="InterPro" id="IPR027493">
    <property type="entry name" value="Ribosomal_bL31_B"/>
</dbReference>
<dbReference type="GO" id="GO:0005840">
    <property type="term" value="C:ribosome"/>
    <property type="evidence" value="ECO:0007669"/>
    <property type="project" value="UniProtKB-KW"/>
</dbReference>
<evidence type="ECO:0000313" key="6">
    <source>
        <dbReference type="Proteomes" id="UP000178538"/>
    </source>
</evidence>
<proteinExistence type="inferred from homology"/>
<protein>
    <recommendedName>
        <fullName evidence="3">50S ribosomal protein L31</fullName>
    </recommendedName>
</protein>
<dbReference type="NCBIfam" id="NF002462">
    <property type="entry name" value="PRK01678.1"/>
    <property type="match status" value="1"/>
</dbReference>
<evidence type="ECO:0000256" key="4">
    <source>
        <dbReference type="SAM" id="MobiDB-lite"/>
    </source>
</evidence>
<comment type="caution">
    <text evidence="5">The sequence shown here is derived from an EMBL/GenBank/DDBJ whole genome shotgun (WGS) entry which is preliminary data.</text>
</comment>
<name>A0A1G2T4F9_9BACT</name>
<dbReference type="GO" id="GO:0006412">
    <property type="term" value="P:translation"/>
    <property type="evidence" value="ECO:0007669"/>
    <property type="project" value="InterPro"/>
</dbReference>
<evidence type="ECO:0000313" key="5">
    <source>
        <dbReference type="EMBL" id="OHA91699.1"/>
    </source>
</evidence>
<dbReference type="InterPro" id="IPR034704">
    <property type="entry name" value="Ribosomal_bL28/bL31-like_sf"/>
</dbReference>
<accession>A0A1G2T4F9</accession>